<proteinExistence type="predicted"/>
<dbReference type="RefSeq" id="WP_122299123.1">
    <property type="nucleotide sequence ID" value="NZ_RBUA01000015.1"/>
</dbReference>
<gene>
    <name evidence="1" type="ORF">ALP29_03645</name>
</gene>
<dbReference type="AlphaFoldDB" id="A0A3M5WCH9"/>
<dbReference type="EMBL" id="RBUA01000015">
    <property type="protein sequence ID" value="RMU67287.1"/>
    <property type="molecule type" value="Genomic_DNA"/>
</dbReference>
<protein>
    <submittedName>
        <fullName evidence="1">Uncharacterized protein</fullName>
    </submittedName>
</protein>
<accession>A0A3M5WCH9</accession>
<sequence>MNAINLTANPTSDYRCAMQQAAVAYLYRHRCQHLAGDTQLLENCSRYLTLSLEVPPHLVQRIAELAVAEFESMTCNRIAWLGIYPSSGPFRPVIWLLDTLTQQRRPVSGRLLPQKLLDQRSTAHKPHPQ</sequence>
<organism evidence="1 2">
    <name type="scientific">Pseudomonas syringae pv. avii</name>
    <dbReference type="NCBI Taxonomy" id="663959"/>
    <lineage>
        <taxon>Bacteria</taxon>
        <taxon>Pseudomonadati</taxon>
        <taxon>Pseudomonadota</taxon>
        <taxon>Gammaproteobacteria</taxon>
        <taxon>Pseudomonadales</taxon>
        <taxon>Pseudomonadaceae</taxon>
        <taxon>Pseudomonas</taxon>
        <taxon>Pseudomonas syringae</taxon>
    </lineage>
</organism>
<evidence type="ECO:0000313" key="1">
    <source>
        <dbReference type="EMBL" id="RMU67287.1"/>
    </source>
</evidence>
<reference evidence="1 2" key="1">
    <citation type="submission" date="2018-08" db="EMBL/GenBank/DDBJ databases">
        <title>Recombination of ecologically and evolutionarily significant loci maintains genetic cohesion in the Pseudomonas syringae species complex.</title>
        <authorList>
            <person name="Dillon M."/>
            <person name="Thakur S."/>
            <person name="Almeida R.N.D."/>
            <person name="Weir B.S."/>
            <person name="Guttman D.S."/>
        </authorList>
    </citation>
    <scope>NUCLEOTIDE SEQUENCE [LARGE SCALE GENOMIC DNA]</scope>
    <source>
        <strain evidence="1 2">ICMP 14479</strain>
    </source>
</reference>
<name>A0A3M5WCH9_PSESX</name>
<comment type="caution">
    <text evidence="1">The sequence shown here is derived from an EMBL/GenBank/DDBJ whole genome shotgun (WGS) entry which is preliminary data.</text>
</comment>
<evidence type="ECO:0000313" key="2">
    <source>
        <dbReference type="Proteomes" id="UP000280395"/>
    </source>
</evidence>
<dbReference type="Proteomes" id="UP000280395">
    <property type="component" value="Unassembled WGS sequence"/>
</dbReference>